<evidence type="ECO:0000313" key="2">
    <source>
        <dbReference type="EMBL" id="GMA88268.1"/>
    </source>
</evidence>
<feature type="compositionally biased region" description="Basic residues" evidence="1">
    <location>
        <begin position="120"/>
        <end position="135"/>
    </location>
</feature>
<organism evidence="2 3">
    <name type="scientific">Angustibacter aerolatus</name>
    <dbReference type="NCBI Taxonomy" id="1162965"/>
    <lineage>
        <taxon>Bacteria</taxon>
        <taxon>Bacillati</taxon>
        <taxon>Actinomycetota</taxon>
        <taxon>Actinomycetes</taxon>
        <taxon>Kineosporiales</taxon>
        <taxon>Kineosporiaceae</taxon>
    </lineage>
</organism>
<evidence type="ECO:0000313" key="3">
    <source>
        <dbReference type="Proteomes" id="UP001157017"/>
    </source>
</evidence>
<protein>
    <submittedName>
        <fullName evidence="2">Uncharacterized protein</fullName>
    </submittedName>
</protein>
<proteinExistence type="predicted"/>
<feature type="region of interest" description="Disordered" evidence="1">
    <location>
        <begin position="104"/>
        <end position="141"/>
    </location>
</feature>
<accession>A0ABQ6JJU1</accession>
<evidence type="ECO:0000256" key="1">
    <source>
        <dbReference type="SAM" id="MobiDB-lite"/>
    </source>
</evidence>
<comment type="caution">
    <text evidence="2">The sequence shown here is derived from an EMBL/GenBank/DDBJ whole genome shotgun (WGS) entry which is preliminary data.</text>
</comment>
<dbReference type="EMBL" id="BSUZ01000001">
    <property type="protein sequence ID" value="GMA88268.1"/>
    <property type="molecule type" value="Genomic_DNA"/>
</dbReference>
<sequence length="141" mass="15159">MRPDEPQHAEPQALTAARDRFDDLAAQFDNTKQPLQRHERSIVDGAGQFSGDVGDGALAFMLSWQTVFDVASDSAGLIAGNIGAYTLDLEAVDKDLTVTIQALAPAAGSRGGEHHGALHDRRRRRPGSRPRRAGSRRSAST</sequence>
<keyword evidence="3" id="KW-1185">Reference proteome</keyword>
<gene>
    <name evidence="2" type="ORF">GCM10025868_35180</name>
</gene>
<name>A0ABQ6JJU1_9ACTN</name>
<dbReference type="Proteomes" id="UP001157017">
    <property type="component" value="Unassembled WGS sequence"/>
</dbReference>
<reference evidence="3" key="1">
    <citation type="journal article" date="2019" name="Int. J. Syst. Evol. Microbiol.">
        <title>The Global Catalogue of Microorganisms (GCM) 10K type strain sequencing project: providing services to taxonomists for standard genome sequencing and annotation.</title>
        <authorList>
            <consortium name="The Broad Institute Genomics Platform"/>
            <consortium name="The Broad Institute Genome Sequencing Center for Infectious Disease"/>
            <person name="Wu L."/>
            <person name="Ma J."/>
        </authorList>
    </citation>
    <scope>NUCLEOTIDE SEQUENCE [LARGE SCALE GENOMIC DNA]</scope>
    <source>
        <strain evidence="3">NBRC 108730</strain>
    </source>
</reference>